<dbReference type="PROSITE" id="PS52004">
    <property type="entry name" value="KS3_2"/>
    <property type="match status" value="2"/>
</dbReference>
<dbReference type="FunFam" id="1.10.1200.10:FF:000007">
    <property type="entry name" value="Probable polyketide synthase pks17"/>
    <property type="match status" value="2"/>
</dbReference>
<dbReference type="InterPro" id="IPR015083">
    <property type="entry name" value="NorB/c/GfsB-D-like_docking"/>
</dbReference>
<dbReference type="SMART" id="SM00822">
    <property type="entry name" value="PKS_KR"/>
    <property type="match status" value="2"/>
</dbReference>
<dbReference type="GO" id="GO:0033068">
    <property type="term" value="P:macrolide biosynthetic process"/>
    <property type="evidence" value="ECO:0007669"/>
    <property type="project" value="UniProtKB-ARBA"/>
</dbReference>
<dbReference type="SUPFAM" id="SSF101173">
    <property type="entry name" value="Docking domain B of the erythromycin polyketide synthase (DEBS)"/>
    <property type="match status" value="1"/>
</dbReference>
<dbReference type="CDD" id="cd00833">
    <property type="entry name" value="PKS"/>
    <property type="match status" value="2"/>
</dbReference>
<name>A0A7W9YDS8_9ACTN</name>
<dbReference type="InterPro" id="IPR006162">
    <property type="entry name" value="Ppantetheine_attach_site"/>
</dbReference>
<dbReference type="Proteomes" id="UP000546642">
    <property type="component" value="Unassembled WGS sequence"/>
</dbReference>
<dbReference type="PROSITE" id="PS00606">
    <property type="entry name" value="KS3_1"/>
    <property type="match status" value="2"/>
</dbReference>
<dbReference type="InterPro" id="IPR020841">
    <property type="entry name" value="PKS_Beta-ketoAc_synthase_dom"/>
</dbReference>
<dbReference type="InterPro" id="IPR036299">
    <property type="entry name" value="Polyketide_synth_docking_sf"/>
</dbReference>
<dbReference type="GO" id="GO:0004315">
    <property type="term" value="F:3-oxoacyl-[acyl-carrier-protein] synthase activity"/>
    <property type="evidence" value="ECO:0007669"/>
    <property type="project" value="InterPro"/>
</dbReference>
<dbReference type="PROSITE" id="PS52019">
    <property type="entry name" value="PKS_MFAS_DH"/>
    <property type="match status" value="2"/>
</dbReference>
<feature type="domain" description="PKS/mFAS DH" evidence="13">
    <location>
        <begin position="2713"/>
        <end position="2986"/>
    </location>
</feature>
<evidence type="ECO:0000256" key="10">
    <source>
        <dbReference type="SAM" id="MobiDB-lite"/>
    </source>
</evidence>
<dbReference type="InterPro" id="IPR049900">
    <property type="entry name" value="PKS_mFAS_DH"/>
</dbReference>
<dbReference type="SUPFAM" id="SSF51735">
    <property type="entry name" value="NAD(P)-binding Rossmann-fold domains"/>
    <property type="match status" value="4"/>
</dbReference>
<evidence type="ECO:0000256" key="1">
    <source>
        <dbReference type="ARBA" id="ARBA00001957"/>
    </source>
</evidence>
<feature type="active site" description="Proton acceptor; for dehydratase activity" evidence="9">
    <location>
        <position position="2745"/>
    </location>
</feature>
<dbReference type="InterPro" id="IPR009081">
    <property type="entry name" value="PP-bd_ACP"/>
</dbReference>
<dbReference type="SMART" id="SM00827">
    <property type="entry name" value="PKS_AT"/>
    <property type="match status" value="2"/>
</dbReference>
<feature type="region of interest" description="C-terminal hotdog fold" evidence="9">
    <location>
        <begin position="1074"/>
        <end position="1213"/>
    </location>
</feature>
<dbReference type="SUPFAM" id="SSF55048">
    <property type="entry name" value="Probable ACP-binding domain of malonyl-CoA ACP transacylase"/>
    <property type="match status" value="2"/>
</dbReference>
<comment type="caution">
    <text evidence="14">The sequence shown here is derived from an EMBL/GenBank/DDBJ whole genome shotgun (WGS) entry which is preliminary data.</text>
</comment>
<keyword evidence="8" id="KW-0012">Acyltransferase</keyword>
<dbReference type="InterPro" id="IPR032821">
    <property type="entry name" value="PKS_assoc"/>
</dbReference>
<dbReference type="FunFam" id="3.40.47.10:FF:000019">
    <property type="entry name" value="Polyketide synthase type I"/>
    <property type="match status" value="2"/>
</dbReference>
<feature type="region of interest" description="N-terminal hotdog fold" evidence="9">
    <location>
        <begin position="935"/>
        <end position="1061"/>
    </location>
</feature>
<dbReference type="Gene3D" id="3.40.366.10">
    <property type="entry name" value="Malonyl-Coenzyme A Acyl Carrier Protein, domain 2"/>
    <property type="match status" value="2"/>
</dbReference>
<keyword evidence="7" id="KW-0511">Multifunctional enzyme</keyword>
<dbReference type="SUPFAM" id="SSF47336">
    <property type="entry name" value="ACP-like"/>
    <property type="match status" value="2"/>
</dbReference>
<dbReference type="SUPFAM" id="SSF53901">
    <property type="entry name" value="Thiolase-like"/>
    <property type="match status" value="2"/>
</dbReference>
<proteinExistence type="predicted"/>
<dbReference type="RefSeq" id="WP_184072825.1">
    <property type="nucleotide sequence ID" value="NZ_JACHDS010000001.1"/>
</dbReference>
<dbReference type="InterPro" id="IPR014030">
    <property type="entry name" value="Ketoacyl_synth_N"/>
</dbReference>
<sequence>MTKANDDKLRDYLKRATADLQQTRRRLREVEARDHEPIAIVGMSCRYPGGADTPEKLWRLVDEGQDVIAGFPTDRGWDVDDLYDPVPGTPGKTYAREGGFLYDAGEFDADFFSISPREAKESDPQQRLLLETSWEAFERAGIDPTRLKGSPTGVFAGLVYHDYAASTTRGAVVSGRVSYTLGLEGPAVTVDTACSSSLVALHLAAQSLRRGETSLALAGGVTVIATPETFVWFSEQRGLSPDGRCRAFDAAADGTGWGEGAGMLLLERLSDARKNGHPVLALLRGSAINQDGASNGLTAPNGPSQMRVIEQALADAQVPADQVDAVEAHGTGTTLGDPIEAQALLATYGRKRPEDGRPLWLGSIKSNLGHTQAAAGVAGVIKMVMAMRNGRLPKTLHVEEPSPQVDWTAGAVELLAEPVAWEENGHPRRAGVSSFGASGTNAHVILEQAPTSEETDGPDGAAGAADDTPAAPVAAAFPVVPWIVSARTPRALQAQAARLAERTDLVPGADPADVGHALLTTRAAFDHRAVVIGGDPTALAEGLTALADGEPAPGVVRGTALSDPRVVFVFPGQGSQWVGMAVDLLDTSPVFAERMAECARALSPYIDWDLIDVVRGRPGAPTYDAVDVVQPVLWAVMVSLAELWRSFGVRPDAVVGHSQGEIAAACAAGALTLDDGAKVVALRSRIIADKLAGKGGMVSVSAPIARVRELVGGWDGRIQVAVENGPGSVVVCGEADALDGFLAQMESEGIRARRVKVDYASHSVFVEEIRDDLLAALADVRPRSCDTAFYSTVTGGLLDTSRLDGEYWYTNLRSTVRFEEVVRGLLEKGFGVFVESSAHPVLTMSVDESIEAAGAAAATVGSLRRDEGGLDRFATALAEAHTRGVAVDWSPAFAVRPGARVDLPTYAFQREHYWLDSVGGQGGDVRSVGLGSADHPLLGAAVSLAGSDSAVLTGRLSARTQPWLADHRVGDTVLFPGIGFVELAIRAGDEVGCGIVDELTLEAPLVLPERGGVALQVLVGGPDDSGARTVEVHSRPDDEEAADAPWTRHATGLLSSDGTGDGGARLDVWPPPDAVPVGVDDAYERLADSGYGYGPVFQGLRAAWRRGDELFAEVELAESAHGDAARFGLHPALLDAAMHVIALTGSTGDAGEVMLPFAWSGVRLHASGATALRVRVETTRDDVLRLDIADPTGAPVVSVESLTLRAIDEARLSAARPAFHDALFQVEWPAVPVAADSGGPVSSVAWDAVADVAPDAGDGGGTDTDTDTDTGTGTGTDVVILPVDGGTDPETVRAATYRVLEALQWWLAEEREAVFAGSRLLVATRGAIAAAPAEQVTDLAGAAVWGLVRSAQTENPGRIILVDLEVGGGRLADVLPAIAASGESQLALRGTELRAARLTRAPAPEDVADEGGPACGPGTAFGPHGTVLITGATGMIGSLVAEHLVREHGVRHLLLTSRRGMDAPGAAELRDDLAGLGAQAVIAACDAADRDALATLLAGIPNDRPLTGVVHAAGVLDDGVVASLTPDRIDAVLRPKADAAWNLHELTRGTDLSAFVLFSSAAGVIGSPGQGNYAAANAYLDALVAHRRASGLPGQSLAWGLWAQSSEMTGQLDATDRSRIGQGGVVPLTTEEGMALFGAVTRPTAPPVLVPLRLDRSALGSGGAVPDLFRGLVRTPTRRAAHRAAGASSLRDRLARIPEADREAAVLEIVRKHVAAVIGIATAASVDAQRAFSDLGFDSLMAVELRNGLKDEIGLRLPTTLIFDHPTPQRVARHILAEVSGEVDEAAVRRPVAAASDDDPIVIVGMSCRFPGDVASPEDLWRLVADGRDAVAAFPEDRGWGADLYDPEPGKPGKVYTREGGFLYDAADFDPAFFGISPNEALYMDPQQRLLLEASWEAFESAGIDPGTLKGSATGVFTGMMYHDYAANAATGGIASGRVSYTFGLEGPAVTVDTACSSSLVALHWAIQSLRSGESDLALAGGVAVMATPEVFVEFSSQRGLSPDGRCKSFSGAADGAGWSEGVGMLLVERLSDAEKNGHPVLAVVRGSAVNQDGASNGLTAPNGPSQVRVIRQALASGGLGPDEVDAVEAHGTGTTLGDPIEAQALIATYGRERPQSGEPLWLGSIKSNIGHAQAAAGVAGVIKMVEAIRRGKLPRTLHVDEPTPQVDWSEGAVELLTEERDWPDNGQPRRAGISSFGISGTNAHVILEQSPTGQEAADGVEQPDTAPQASAFQQVTPWLLAGRGADALRAQAERLKAFVVERDELTPLDVAYSLATTRVPLEHRAAVIGEDRDALLRGLDTLIAGEPRPDVVQGTARDGKLAFLFSGQGAQRVGMGRELYAAFPAFAEAFDAVCAELDTHLDRPLKDIVWAEEGSDDSELLDRTAYTQTALFAVEVALFRLVESWGIKPDYLAGHSVGELAAAHVSGVLSLPDACALVAARGRLMQALPAGGAMVAVQATEEEVAPALAGLESKVSIAALNGPRSVVVSGEEAAVLEIADRFKKQGRKTSRLTVSHAFHSPLMEPMLEEFREVAEGLTYNTPTIPVVSNVTGSLSSAVDLGDIGGKTGAETPISPRSSGGVASAEYWVRHVREAVRFADGIRALEAEGVTTFLELGPDGVLTGMARVCVESDRAVLAPSLRKNRPEAVALVTALGTLHTTGVTVDWPQVFAGSGASRVDLPTYAFQHERYWMDSVGGQGGDVRSVGLGSTDHPLLGAAVRLAGSDGVVLSGRLSVGTQPWLADHAVGGSVLFPGTGFVELAVRAGDEVGCGRIDDLTLEAPLVLPERGGVALQVVVGDPDDSGARPVDIYSHGEEAPAEEPWTRHATGLLGTAEGAPAVEPAAWPPQGAEPLDLDGFYAGLAADGLDYGALFQGLRAAWRTDDGIAAEVALPGPAQEEAARFGLHPAALDAALHAVALTGDTDGVVLPFSWSGVELHAVGASHLRVQVRRTRDGEVALDIADPAGGAVATVRSLVLRPFSPEQPAAARTAFHEALYRLDWTQVRAGAPQPMAWAVLKAQGPDLAEELGAQARSIDRLDAAGGGDVVLLPCLGGGADPDVVRGATHRVLGVLQAWLAEDRFADSRLVVVTRGAVAAGQDEEVVDPAGAAVWGLVRSAQAENPGRVALVDMDGDTDAVAADGLSAALASGEPQVAVRGSSVLAPRLARVPREEGTQVGAGSVGGGTVLVTGATGTLGALVAKHLAAEHGVRHLMLTSRRGMDAPGAAELHKELAELGAAATIAACDAADRDALAALLGTIPAEYPLTGVVHAAGVLDDGVIASLTPDRIDAVLRPKVDAAWNLHELTRDLDLSMFVLFSSAAGVIGSPGQGNYAAANAYLDALAAHRRAQGQVGHSLAWGLWASDAGMAGGLADADVQRLSRSGVDALAVEEGLSLFDTAAGLAEPVLLPLRLNLGALGGGSADGSDLPSVFRGLVRTPTRRAAGTGPGAAATLKQRLAGLSADERGTVLLDLVRGQAAAILGHPGPDAVEPDRAFSDLGFDSLTAVEFRNQVNAATGLRLPATLIFDHPNSQALADHLATELAPQDPVDDGPGSGEARIRSALQTIPLDRLREAGLMDSLLELAGLTGEDEARAAVGEDGGEDGADPAGDIGAIDEMDAESLISMVLDGSGSADGPDDSEHSDDATREA</sequence>
<dbReference type="InterPro" id="IPR018201">
    <property type="entry name" value="Ketoacyl_synth_AS"/>
</dbReference>
<dbReference type="GO" id="GO:0006633">
    <property type="term" value="P:fatty acid biosynthetic process"/>
    <property type="evidence" value="ECO:0007669"/>
    <property type="project" value="InterPro"/>
</dbReference>
<evidence type="ECO:0000256" key="3">
    <source>
        <dbReference type="ARBA" id="ARBA00022450"/>
    </source>
</evidence>
<feature type="active site" description="Proton donor; for dehydratase activity" evidence="9">
    <location>
        <position position="1135"/>
    </location>
</feature>
<feature type="domain" description="Ketosynthase family 3 (KS3)" evidence="12">
    <location>
        <begin position="1798"/>
        <end position="2210"/>
    </location>
</feature>
<dbReference type="Gene3D" id="3.40.47.10">
    <property type="match status" value="2"/>
</dbReference>
<dbReference type="Pfam" id="PF02801">
    <property type="entry name" value="Ketoacyl-synt_C"/>
    <property type="match status" value="2"/>
</dbReference>
<dbReference type="Gene3D" id="3.10.129.110">
    <property type="entry name" value="Polyketide synthase dehydratase"/>
    <property type="match status" value="2"/>
</dbReference>
<dbReference type="GO" id="GO:0031177">
    <property type="term" value="F:phosphopantetheine binding"/>
    <property type="evidence" value="ECO:0007669"/>
    <property type="project" value="InterPro"/>
</dbReference>
<evidence type="ECO:0000256" key="5">
    <source>
        <dbReference type="ARBA" id="ARBA00022679"/>
    </source>
</evidence>
<dbReference type="InterPro" id="IPR016036">
    <property type="entry name" value="Malonyl_transacylase_ACP-bd"/>
</dbReference>
<comment type="cofactor">
    <cofactor evidence="1">
        <name>pantetheine 4'-phosphate</name>
        <dbReference type="ChEBI" id="CHEBI:47942"/>
    </cofactor>
</comment>
<reference evidence="14 15" key="1">
    <citation type="submission" date="2020-08" db="EMBL/GenBank/DDBJ databases">
        <title>Sequencing the genomes of 1000 actinobacteria strains.</title>
        <authorList>
            <person name="Klenk H.-P."/>
        </authorList>
    </citation>
    <scope>NUCLEOTIDE SEQUENCE [LARGE SCALE GENOMIC DNA]</scope>
    <source>
        <strain evidence="14 15">DSM 46659</strain>
    </source>
</reference>
<dbReference type="SMART" id="SM00823">
    <property type="entry name" value="PKS_PP"/>
    <property type="match status" value="2"/>
</dbReference>
<dbReference type="CDD" id="cd08956">
    <property type="entry name" value="KR_3_FAS_SDR_x"/>
    <property type="match status" value="2"/>
</dbReference>
<dbReference type="InterPro" id="IPR016039">
    <property type="entry name" value="Thiolase-like"/>
</dbReference>
<dbReference type="Pfam" id="PF08659">
    <property type="entry name" value="KR"/>
    <property type="match status" value="2"/>
</dbReference>
<dbReference type="Gene3D" id="3.30.70.3290">
    <property type="match status" value="2"/>
</dbReference>
<protein>
    <submittedName>
        <fullName evidence="14">Acyl transferase domain-containing protein/acyl carrier protein</fullName>
    </submittedName>
</protein>
<dbReference type="SMART" id="SM00826">
    <property type="entry name" value="PKS_DH"/>
    <property type="match status" value="2"/>
</dbReference>
<dbReference type="InterPro" id="IPR016035">
    <property type="entry name" value="Acyl_Trfase/lysoPLipase"/>
</dbReference>
<dbReference type="Pfam" id="PF00109">
    <property type="entry name" value="ketoacyl-synt"/>
    <property type="match status" value="2"/>
</dbReference>
<feature type="region of interest" description="Disordered" evidence="10">
    <location>
        <begin position="1253"/>
        <end position="1285"/>
    </location>
</feature>
<evidence type="ECO:0000313" key="15">
    <source>
        <dbReference type="Proteomes" id="UP000546642"/>
    </source>
</evidence>
<dbReference type="Pfam" id="PF22953">
    <property type="entry name" value="SpnB_Rossmann"/>
    <property type="match status" value="2"/>
</dbReference>
<dbReference type="SMART" id="SM01294">
    <property type="entry name" value="PKS_PP_betabranch"/>
    <property type="match status" value="2"/>
</dbReference>
<dbReference type="Pfam" id="PF14765">
    <property type="entry name" value="PS-DH"/>
    <property type="match status" value="2"/>
</dbReference>
<feature type="region of interest" description="C-terminal hotdog fold" evidence="9">
    <location>
        <begin position="2850"/>
        <end position="2986"/>
    </location>
</feature>
<dbReference type="InterPro" id="IPR049551">
    <property type="entry name" value="PKS_DH_C"/>
</dbReference>
<feature type="compositionally biased region" description="Low complexity" evidence="10">
    <location>
        <begin position="458"/>
        <end position="468"/>
    </location>
</feature>
<dbReference type="SUPFAM" id="SSF52151">
    <property type="entry name" value="FabD/lysophospholipase-like"/>
    <property type="match status" value="2"/>
</dbReference>
<dbReference type="Pfam" id="PF21089">
    <property type="entry name" value="PKS_DH_N"/>
    <property type="match status" value="2"/>
</dbReference>
<dbReference type="GO" id="GO:0004312">
    <property type="term" value="F:fatty acid synthase activity"/>
    <property type="evidence" value="ECO:0007669"/>
    <property type="project" value="TreeGrafter"/>
</dbReference>
<feature type="active site" description="Proton acceptor; for dehydratase activity" evidence="9">
    <location>
        <position position="967"/>
    </location>
</feature>
<dbReference type="InterPro" id="IPR036736">
    <property type="entry name" value="ACP-like_sf"/>
</dbReference>
<feature type="region of interest" description="Disordered" evidence="10">
    <location>
        <begin position="449"/>
        <end position="468"/>
    </location>
</feature>
<feature type="region of interest" description="Disordered" evidence="10">
    <location>
        <begin position="3596"/>
        <end position="3649"/>
    </location>
</feature>
<comment type="pathway">
    <text evidence="2">Antibiotic biosynthesis.</text>
</comment>
<evidence type="ECO:0000256" key="2">
    <source>
        <dbReference type="ARBA" id="ARBA00004792"/>
    </source>
</evidence>
<feature type="region of interest" description="N-terminal hotdog fold" evidence="9">
    <location>
        <begin position="2713"/>
        <end position="2838"/>
    </location>
</feature>
<dbReference type="InterPro" id="IPR055123">
    <property type="entry name" value="SpnB-like_Rossmann"/>
</dbReference>
<dbReference type="InterPro" id="IPR020806">
    <property type="entry name" value="PKS_PP-bd"/>
</dbReference>
<feature type="compositionally biased region" description="Basic and acidic residues" evidence="10">
    <location>
        <begin position="3638"/>
        <end position="3649"/>
    </location>
</feature>
<dbReference type="PROSITE" id="PS00012">
    <property type="entry name" value="PHOSPHOPANTETHEINE"/>
    <property type="match status" value="1"/>
</dbReference>
<evidence type="ECO:0000256" key="4">
    <source>
        <dbReference type="ARBA" id="ARBA00022553"/>
    </source>
</evidence>
<dbReference type="Pfam" id="PF08990">
    <property type="entry name" value="Docking"/>
    <property type="match status" value="1"/>
</dbReference>
<evidence type="ECO:0000256" key="9">
    <source>
        <dbReference type="PROSITE-ProRule" id="PRU01363"/>
    </source>
</evidence>
<dbReference type="InterPro" id="IPR014043">
    <property type="entry name" value="Acyl_transferase_dom"/>
</dbReference>
<keyword evidence="5 14" id="KW-0808">Transferase</keyword>
<dbReference type="InterPro" id="IPR050091">
    <property type="entry name" value="PKS_NRPS_Biosynth_Enz"/>
</dbReference>
<dbReference type="FunFam" id="3.40.366.10:FF:000002">
    <property type="entry name" value="Probable polyketide synthase 2"/>
    <property type="match status" value="1"/>
</dbReference>
<dbReference type="InterPro" id="IPR042104">
    <property type="entry name" value="PKS_dehydratase_sf"/>
</dbReference>
<evidence type="ECO:0000259" key="11">
    <source>
        <dbReference type="PROSITE" id="PS50075"/>
    </source>
</evidence>
<dbReference type="InterPro" id="IPR057326">
    <property type="entry name" value="KR_dom"/>
</dbReference>
<evidence type="ECO:0000256" key="8">
    <source>
        <dbReference type="ARBA" id="ARBA00023315"/>
    </source>
</evidence>
<keyword evidence="3" id="KW-0596">Phosphopantetheine</keyword>
<evidence type="ECO:0000256" key="7">
    <source>
        <dbReference type="ARBA" id="ARBA00023268"/>
    </source>
</evidence>
<dbReference type="InterPro" id="IPR014031">
    <property type="entry name" value="Ketoacyl_synth_C"/>
</dbReference>
<dbReference type="PANTHER" id="PTHR43775:SF51">
    <property type="entry name" value="INACTIVE PHENOLPHTHIOCEROL SYNTHESIS POLYKETIDE SYNTHASE TYPE I PKS1-RELATED"/>
    <property type="match status" value="1"/>
</dbReference>
<dbReference type="Gene3D" id="1.10.1200.10">
    <property type="entry name" value="ACP-like"/>
    <property type="match status" value="2"/>
</dbReference>
<feature type="domain" description="Carrier" evidence="11">
    <location>
        <begin position="1704"/>
        <end position="1779"/>
    </location>
</feature>
<dbReference type="InterPro" id="IPR036291">
    <property type="entry name" value="NAD(P)-bd_dom_sf"/>
</dbReference>
<dbReference type="PROSITE" id="PS50075">
    <property type="entry name" value="CARRIER"/>
    <property type="match status" value="2"/>
</dbReference>
<evidence type="ECO:0000256" key="6">
    <source>
        <dbReference type="ARBA" id="ARBA00023194"/>
    </source>
</evidence>
<dbReference type="Gene3D" id="3.40.50.720">
    <property type="entry name" value="NAD(P)-binding Rossmann-like Domain"/>
    <property type="match status" value="2"/>
</dbReference>
<feature type="domain" description="Ketosynthase family 3 (KS3)" evidence="12">
    <location>
        <begin position="35"/>
        <end position="448"/>
    </location>
</feature>
<evidence type="ECO:0000259" key="12">
    <source>
        <dbReference type="PROSITE" id="PS52004"/>
    </source>
</evidence>
<dbReference type="Pfam" id="PF00698">
    <property type="entry name" value="Acyl_transf_1"/>
    <property type="match status" value="2"/>
</dbReference>
<dbReference type="InterPro" id="IPR001227">
    <property type="entry name" value="Ac_transferase_dom_sf"/>
</dbReference>
<organism evidence="14 15">
    <name type="scientific">Nocardiopsis mwathae</name>
    <dbReference type="NCBI Taxonomy" id="1472723"/>
    <lineage>
        <taxon>Bacteria</taxon>
        <taxon>Bacillati</taxon>
        <taxon>Actinomycetota</taxon>
        <taxon>Actinomycetes</taxon>
        <taxon>Streptosporangiales</taxon>
        <taxon>Nocardiopsidaceae</taxon>
        <taxon>Nocardiopsis</taxon>
    </lineage>
</organism>
<dbReference type="PANTHER" id="PTHR43775">
    <property type="entry name" value="FATTY ACID SYNTHASE"/>
    <property type="match status" value="1"/>
</dbReference>
<dbReference type="InterPro" id="IPR049552">
    <property type="entry name" value="PKS_DH_N"/>
</dbReference>
<dbReference type="SMART" id="SM00825">
    <property type="entry name" value="PKS_KS"/>
    <property type="match status" value="2"/>
</dbReference>
<dbReference type="Pfam" id="PF00550">
    <property type="entry name" value="PP-binding"/>
    <property type="match status" value="2"/>
</dbReference>
<dbReference type="FunFam" id="3.40.50.720:FF:000381">
    <property type="entry name" value="Probable polyketide synthase pks17"/>
    <property type="match status" value="1"/>
</dbReference>
<feature type="domain" description="Carrier" evidence="11">
    <location>
        <begin position="3467"/>
        <end position="3542"/>
    </location>
</feature>
<feature type="compositionally biased region" description="Low complexity" evidence="10">
    <location>
        <begin position="1269"/>
        <end position="1279"/>
    </location>
</feature>
<dbReference type="Pfam" id="PF16197">
    <property type="entry name" value="KAsynt_C_assoc"/>
    <property type="match status" value="2"/>
</dbReference>
<dbReference type="EMBL" id="JACHDS010000001">
    <property type="protein sequence ID" value="MBB6170278.1"/>
    <property type="molecule type" value="Genomic_DNA"/>
</dbReference>
<dbReference type="InterPro" id="IPR013968">
    <property type="entry name" value="PKS_KR"/>
</dbReference>
<evidence type="ECO:0000313" key="14">
    <source>
        <dbReference type="EMBL" id="MBB6170278.1"/>
    </source>
</evidence>
<feature type="region of interest" description="Disordered" evidence="10">
    <location>
        <begin position="1026"/>
        <end position="1057"/>
    </location>
</feature>
<feature type="active site" description="Proton donor; for dehydratase activity" evidence="9">
    <location>
        <position position="2911"/>
    </location>
</feature>
<feature type="domain" description="PKS/mFAS DH" evidence="13">
    <location>
        <begin position="935"/>
        <end position="1213"/>
    </location>
</feature>
<dbReference type="InterPro" id="IPR020807">
    <property type="entry name" value="PKS_DH"/>
</dbReference>
<keyword evidence="6" id="KW-0045">Antibiotic biosynthesis</keyword>
<keyword evidence="15" id="KW-1185">Reference proteome</keyword>
<evidence type="ECO:0000259" key="13">
    <source>
        <dbReference type="PROSITE" id="PS52019"/>
    </source>
</evidence>
<keyword evidence="4" id="KW-0597">Phosphoprotein</keyword>
<accession>A0A7W9YDS8</accession>
<gene>
    <name evidence="14" type="ORF">HNR23_000338</name>
</gene>